<dbReference type="Pfam" id="PF07510">
    <property type="entry name" value="GmrSD_C"/>
    <property type="match status" value="1"/>
</dbReference>
<comment type="caution">
    <text evidence="2">The sequence shown here is derived from an EMBL/GenBank/DDBJ whole genome shotgun (WGS) entry which is preliminary data.</text>
</comment>
<feature type="non-terminal residue" evidence="2">
    <location>
        <position position="1"/>
    </location>
</feature>
<sequence>LSSFAFIVSYFNRRYTGGKFRNLDKDIKLIWNEANPVKEWVGSIKKEIDTLTKLKPLEIIETPNRTLDLTLFVLLKSRGVTRDLSGRSLLAPVAAKEDKPEFHHIFPQKCLRGTQFEENTHHIANFTLITSKTNKEISKKKPSYLLKIKDDIKKQHFIPTNKKLYRVDRYDKFIEERQKLLANALNRFLTNRSK</sequence>
<dbReference type="PANTHER" id="PTHR37292">
    <property type="entry name" value="VNG6097C"/>
    <property type="match status" value="1"/>
</dbReference>
<name>X1AFU1_9ZZZZ</name>
<protein>
    <recommendedName>
        <fullName evidence="1">GmrSD restriction endonucleases C-terminal domain-containing protein</fullName>
    </recommendedName>
</protein>
<dbReference type="PANTHER" id="PTHR37292:SF2">
    <property type="entry name" value="DUF262 DOMAIN-CONTAINING PROTEIN"/>
    <property type="match status" value="1"/>
</dbReference>
<reference evidence="2" key="1">
    <citation type="journal article" date="2014" name="Front. Microbiol.">
        <title>High frequency of phylogenetically diverse reductive dehalogenase-homologous genes in deep subseafloor sedimentary metagenomes.</title>
        <authorList>
            <person name="Kawai M."/>
            <person name="Futagami T."/>
            <person name="Toyoda A."/>
            <person name="Takaki Y."/>
            <person name="Nishi S."/>
            <person name="Hori S."/>
            <person name="Arai W."/>
            <person name="Tsubouchi T."/>
            <person name="Morono Y."/>
            <person name="Uchiyama I."/>
            <person name="Ito T."/>
            <person name="Fujiyama A."/>
            <person name="Inagaki F."/>
            <person name="Takami H."/>
        </authorList>
    </citation>
    <scope>NUCLEOTIDE SEQUENCE</scope>
    <source>
        <strain evidence="2">Expedition CK06-06</strain>
    </source>
</reference>
<evidence type="ECO:0000259" key="1">
    <source>
        <dbReference type="Pfam" id="PF07510"/>
    </source>
</evidence>
<feature type="domain" description="GmrSD restriction endonucleases C-terminal" evidence="1">
    <location>
        <begin position="99"/>
        <end position="183"/>
    </location>
</feature>
<dbReference type="InterPro" id="IPR011089">
    <property type="entry name" value="GmrSD_C"/>
</dbReference>
<proteinExistence type="predicted"/>
<dbReference type="EMBL" id="BART01015198">
    <property type="protein sequence ID" value="GAG81415.1"/>
    <property type="molecule type" value="Genomic_DNA"/>
</dbReference>
<gene>
    <name evidence="2" type="ORF">S01H4_29586</name>
</gene>
<organism evidence="2">
    <name type="scientific">marine sediment metagenome</name>
    <dbReference type="NCBI Taxonomy" id="412755"/>
    <lineage>
        <taxon>unclassified sequences</taxon>
        <taxon>metagenomes</taxon>
        <taxon>ecological metagenomes</taxon>
    </lineage>
</organism>
<evidence type="ECO:0000313" key="2">
    <source>
        <dbReference type="EMBL" id="GAG81415.1"/>
    </source>
</evidence>
<accession>X1AFU1</accession>
<dbReference type="AlphaFoldDB" id="X1AFU1"/>